<evidence type="ECO:0000256" key="4">
    <source>
        <dbReference type="ARBA" id="ARBA00022496"/>
    </source>
</evidence>
<keyword evidence="7" id="KW-0408">Iron</keyword>
<gene>
    <name evidence="12" type="ORF">CXB42_27625</name>
</gene>
<dbReference type="GO" id="GO:0009279">
    <property type="term" value="C:cell outer membrane"/>
    <property type="evidence" value="ECO:0007669"/>
    <property type="project" value="UniProtKB-SubCell"/>
</dbReference>
<reference evidence="12 13" key="1">
    <citation type="submission" date="2017-03" db="EMBL/GenBank/DDBJ databases">
        <authorList>
            <person name="Hulin M.T."/>
        </authorList>
    </citation>
    <scope>NUCLEOTIDE SEQUENCE [LARGE SCALE GENOMIC DNA]</scope>
    <source>
        <strain evidence="12 13">5264</strain>
    </source>
</reference>
<keyword evidence="5 11" id="KW-0812">Transmembrane</keyword>
<keyword evidence="10 11" id="KW-0998">Cell outer membrane</keyword>
<keyword evidence="12" id="KW-0675">Receptor</keyword>
<feature type="non-terminal residue" evidence="12">
    <location>
        <position position="1"/>
    </location>
</feature>
<keyword evidence="9 11" id="KW-0472">Membrane</keyword>
<dbReference type="InterPro" id="IPR039426">
    <property type="entry name" value="TonB-dep_rcpt-like"/>
</dbReference>
<evidence type="ECO:0000256" key="2">
    <source>
        <dbReference type="ARBA" id="ARBA00022448"/>
    </source>
</evidence>
<dbReference type="AlphaFoldDB" id="A0AAE5S1T9"/>
<evidence type="ECO:0000313" key="13">
    <source>
        <dbReference type="Proteomes" id="UP000237295"/>
    </source>
</evidence>
<organism evidence="12 13">
    <name type="scientific">Pseudomonas syringae pv. syringae</name>
    <dbReference type="NCBI Taxonomy" id="321"/>
    <lineage>
        <taxon>Bacteria</taxon>
        <taxon>Pseudomonadati</taxon>
        <taxon>Pseudomonadota</taxon>
        <taxon>Gammaproteobacteria</taxon>
        <taxon>Pseudomonadales</taxon>
        <taxon>Pseudomonadaceae</taxon>
        <taxon>Pseudomonas</taxon>
        <taxon>Pseudomonas syringae</taxon>
    </lineage>
</organism>
<protein>
    <submittedName>
        <fullName evidence="12">TonB-dependent receptor</fullName>
    </submittedName>
</protein>
<keyword evidence="2 11" id="KW-0813">Transport</keyword>
<sequence>WKPTSYLQWYNSASINRSTYDDNYVQNGVTIPTAGKTTVDTPKRMLASEIAFNYAGWNVNLRGKYTGERFYTYTNDQGFGGYTSFDAGAGYEFGQVSMLQSLKLSLNVTNLTDKRYFASTGTNGYVASDPNGYNQTMVVGAPRQTFLSLDVKF</sequence>
<accession>A0AAE5S1T9</accession>
<proteinExistence type="inferred from homology"/>
<evidence type="ECO:0000256" key="6">
    <source>
        <dbReference type="ARBA" id="ARBA00022729"/>
    </source>
</evidence>
<evidence type="ECO:0000256" key="5">
    <source>
        <dbReference type="ARBA" id="ARBA00022692"/>
    </source>
</evidence>
<comment type="subcellular location">
    <subcellularLocation>
        <location evidence="1 11">Cell outer membrane</location>
        <topology evidence="1 11">Multi-pass membrane protein</topology>
    </subcellularLocation>
</comment>
<keyword evidence="6" id="KW-0732">Signal</keyword>
<evidence type="ECO:0000256" key="7">
    <source>
        <dbReference type="ARBA" id="ARBA00023004"/>
    </source>
</evidence>
<comment type="similarity">
    <text evidence="11">Belongs to the TonB-dependent receptor family.</text>
</comment>
<keyword evidence="4" id="KW-0410">Iron transport</keyword>
<dbReference type="PANTHER" id="PTHR32552">
    <property type="entry name" value="FERRICHROME IRON RECEPTOR-RELATED"/>
    <property type="match status" value="1"/>
</dbReference>
<evidence type="ECO:0000256" key="10">
    <source>
        <dbReference type="ARBA" id="ARBA00023237"/>
    </source>
</evidence>
<dbReference type="InterPro" id="IPR036942">
    <property type="entry name" value="Beta-barrel_TonB_sf"/>
</dbReference>
<dbReference type="PROSITE" id="PS52016">
    <property type="entry name" value="TONB_DEPENDENT_REC_3"/>
    <property type="match status" value="1"/>
</dbReference>
<name>A0AAE5S1T9_PSESY</name>
<comment type="caution">
    <text evidence="12">The sequence shown here is derived from an EMBL/GenBank/DDBJ whole genome shotgun (WGS) entry which is preliminary data.</text>
</comment>
<evidence type="ECO:0000256" key="3">
    <source>
        <dbReference type="ARBA" id="ARBA00022452"/>
    </source>
</evidence>
<evidence type="ECO:0000256" key="8">
    <source>
        <dbReference type="ARBA" id="ARBA00023065"/>
    </source>
</evidence>
<keyword evidence="3 11" id="KW-1134">Transmembrane beta strand</keyword>
<evidence type="ECO:0000256" key="1">
    <source>
        <dbReference type="ARBA" id="ARBA00004571"/>
    </source>
</evidence>
<dbReference type="SUPFAM" id="SSF56935">
    <property type="entry name" value="Porins"/>
    <property type="match status" value="1"/>
</dbReference>
<dbReference type="EMBL" id="NBAQ01000056">
    <property type="protein sequence ID" value="POP97867.1"/>
    <property type="molecule type" value="Genomic_DNA"/>
</dbReference>
<keyword evidence="8" id="KW-0406">Ion transport</keyword>
<evidence type="ECO:0000256" key="11">
    <source>
        <dbReference type="PROSITE-ProRule" id="PRU01360"/>
    </source>
</evidence>
<dbReference type="Proteomes" id="UP000237295">
    <property type="component" value="Unassembled WGS sequence"/>
</dbReference>
<dbReference type="Gene3D" id="2.40.170.20">
    <property type="entry name" value="TonB-dependent receptor, beta-barrel domain"/>
    <property type="match status" value="1"/>
</dbReference>
<dbReference type="GO" id="GO:0015344">
    <property type="term" value="F:siderophore uptake transmembrane transporter activity"/>
    <property type="evidence" value="ECO:0007669"/>
    <property type="project" value="TreeGrafter"/>
</dbReference>
<evidence type="ECO:0000313" key="12">
    <source>
        <dbReference type="EMBL" id="POP97867.1"/>
    </source>
</evidence>
<evidence type="ECO:0000256" key="9">
    <source>
        <dbReference type="ARBA" id="ARBA00023136"/>
    </source>
</evidence>
<dbReference type="PANTHER" id="PTHR32552:SF89">
    <property type="entry name" value="CATECHOLATE SIDEROPHORE RECEPTOR FIU"/>
    <property type="match status" value="1"/>
</dbReference>